<feature type="region of interest" description="Disordered" evidence="1">
    <location>
        <begin position="70"/>
        <end position="108"/>
    </location>
</feature>
<proteinExistence type="predicted"/>
<dbReference type="AlphaFoldDB" id="A0ABD2CZF1"/>
<dbReference type="EMBL" id="JAYRBN010000010">
    <property type="protein sequence ID" value="KAL2750500.1"/>
    <property type="molecule type" value="Genomic_DNA"/>
</dbReference>
<reference evidence="2 3" key="1">
    <citation type="journal article" date="2024" name="Ann. Entomol. Soc. Am.">
        <title>Genomic analyses of the southern and eastern yellowjacket wasps (Hymenoptera: Vespidae) reveal evolutionary signatures of social life.</title>
        <authorList>
            <person name="Catto M.A."/>
            <person name="Caine P.B."/>
            <person name="Orr S.E."/>
            <person name="Hunt B.G."/>
            <person name="Goodisman M.A.D."/>
        </authorList>
    </citation>
    <scope>NUCLEOTIDE SEQUENCE [LARGE SCALE GENOMIC DNA]</scope>
    <source>
        <strain evidence="2">232</strain>
        <tissue evidence="2">Head and thorax</tissue>
    </source>
</reference>
<name>A0ABD2CZF1_VESMC</name>
<evidence type="ECO:0000313" key="2">
    <source>
        <dbReference type="EMBL" id="KAL2750500.1"/>
    </source>
</evidence>
<evidence type="ECO:0000313" key="3">
    <source>
        <dbReference type="Proteomes" id="UP001607303"/>
    </source>
</evidence>
<dbReference type="Proteomes" id="UP001607303">
    <property type="component" value="Unassembled WGS sequence"/>
</dbReference>
<protein>
    <submittedName>
        <fullName evidence="2">Uncharacterized protein</fullName>
    </submittedName>
</protein>
<organism evidence="2 3">
    <name type="scientific">Vespula maculifrons</name>
    <name type="common">Eastern yellow jacket</name>
    <name type="synonym">Wasp</name>
    <dbReference type="NCBI Taxonomy" id="7453"/>
    <lineage>
        <taxon>Eukaryota</taxon>
        <taxon>Metazoa</taxon>
        <taxon>Ecdysozoa</taxon>
        <taxon>Arthropoda</taxon>
        <taxon>Hexapoda</taxon>
        <taxon>Insecta</taxon>
        <taxon>Pterygota</taxon>
        <taxon>Neoptera</taxon>
        <taxon>Endopterygota</taxon>
        <taxon>Hymenoptera</taxon>
        <taxon>Apocrita</taxon>
        <taxon>Aculeata</taxon>
        <taxon>Vespoidea</taxon>
        <taxon>Vespidae</taxon>
        <taxon>Vespinae</taxon>
        <taxon>Vespula</taxon>
    </lineage>
</organism>
<comment type="caution">
    <text evidence="2">The sequence shown here is derived from an EMBL/GenBank/DDBJ whole genome shotgun (WGS) entry which is preliminary data.</text>
</comment>
<accession>A0ABD2CZF1</accession>
<evidence type="ECO:0000256" key="1">
    <source>
        <dbReference type="SAM" id="MobiDB-lite"/>
    </source>
</evidence>
<feature type="compositionally biased region" description="Acidic residues" evidence="1">
    <location>
        <begin position="70"/>
        <end position="83"/>
    </location>
</feature>
<gene>
    <name evidence="2" type="ORF">V1477_001290</name>
</gene>
<keyword evidence="3" id="KW-1185">Reference proteome</keyword>
<sequence>MVGGGGEGGGSGWRSLGRRGASEISRLRLRVPRRSMFERYIEDKGCIEDNGLREEARGGKEGGLLEVEEVEEVDEAEEEVEEVENGKTKSRGNGYWKKFSEQPLQARH</sequence>